<evidence type="ECO:0000313" key="3">
    <source>
        <dbReference type="Proteomes" id="UP001159363"/>
    </source>
</evidence>
<proteinExistence type="predicted"/>
<feature type="region of interest" description="Disordered" evidence="1">
    <location>
        <begin position="202"/>
        <end position="227"/>
    </location>
</feature>
<evidence type="ECO:0000256" key="1">
    <source>
        <dbReference type="SAM" id="MobiDB-lite"/>
    </source>
</evidence>
<keyword evidence="3" id="KW-1185">Reference proteome</keyword>
<protein>
    <submittedName>
        <fullName evidence="2">Uncharacterized protein</fullName>
    </submittedName>
</protein>
<name>A0ABQ9I7M0_9NEOP</name>
<reference evidence="2 3" key="1">
    <citation type="submission" date="2023-02" db="EMBL/GenBank/DDBJ databases">
        <title>LHISI_Scaffold_Assembly.</title>
        <authorList>
            <person name="Stuart O.P."/>
            <person name="Cleave R."/>
            <person name="Magrath M.J.L."/>
            <person name="Mikheyev A.S."/>
        </authorList>
    </citation>
    <scope>NUCLEOTIDE SEQUENCE [LARGE SCALE GENOMIC DNA]</scope>
    <source>
        <strain evidence="2">Daus_M_001</strain>
        <tissue evidence="2">Leg muscle</tissue>
    </source>
</reference>
<sequence>MEGCTVKGGQRDQYMKNGVTRSGKRRHQAAVTLAGSTTTETQCHERSSSRELQISSGQLCSISISIALPCRPYKEILVEKLKMASLGACLHACEENLNPRPPLSAIPPLQSRNKTMPGLTTQVLCHEELGVTLESSRVRILPLAITVGSPPEHRTSLTSHVERRPIFVRWLVTCWLLTRRATKKRCLSARRNSTPCVHVRASTAGRTHQTTLPDRGRLVPPTQGRQLKTGRSGNICCIKLNWITGMVRGGLVGRLLAFPPGRFVLRGSIPGRVAPRYSHVGIVPDDTLGPRVISRFSRFPRLDIPALLHDHLASL</sequence>
<dbReference type="Proteomes" id="UP001159363">
    <property type="component" value="Chromosome 2"/>
</dbReference>
<gene>
    <name evidence="2" type="ORF">PR048_005235</name>
</gene>
<dbReference type="EMBL" id="JARBHB010000002">
    <property type="protein sequence ID" value="KAJ8892654.1"/>
    <property type="molecule type" value="Genomic_DNA"/>
</dbReference>
<comment type="caution">
    <text evidence="2">The sequence shown here is derived from an EMBL/GenBank/DDBJ whole genome shotgun (WGS) entry which is preliminary data.</text>
</comment>
<organism evidence="2 3">
    <name type="scientific">Dryococelus australis</name>
    <dbReference type="NCBI Taxonomy" id="614101"/>
    <lineage>
        <taxon>Eukaryota</taxon>
        <taxon>Metazoa</taxon>
        <taxon>Ecdysozoa</taxon>
        <taxon>Arthropoda</taxon>
        <taxon>Hexapoda</taxon>
        <taxon>Insecta</taxon>
        <taxon>Pterygota</taxon>
        <taxon>Neoptera</taxon>
        <taxon>Polyneoptera</taxon>
        <taxon>Phasmatodea</taxon>
        <taxon>Verophasmatodea</taxon>
        <taxon>Anareolatae</taxon>
        <taxon>Phasmatidae</taxon>
        <taxon>Eurycanthinae</taxon>
        <taxon>Dryococelus</taxon>
    </lineage>
</organism>
<accession>A0ABQ9I7M0</accession>
<evidence type="ECO:0000313" key="2">
    <source>
        <dbReference type="EMBL" id="KAJ8892654.1"/>
    </source>
</evidence>